<dbReference type="Proteomes" id="UP001238450">
    <property type="component" value="Unassembled WGS sequence"/>
</dbReference>
<dbReference type="EMBL" id="JAUSUV010000031">
    <property type="protein sequence ID" value="MDQ0418982.1"/>
    <property type="molecule type" value="Genomic_DNA"/>
</dbReference>
<keyword evidence="2" id="KW-1185">Reference proteome</keyword>
<reference evidence="1 2" key="1">
    <citation type="submission" date="2023-07" db="EMBL/GenBank/DDBJ databases">
        <title>Genomic Encyclopedia of Type Strains, Phase IV (KMG-IV): sequencing the most valuable type-strain genomes for metagenomic binning, comparative biology and taxonomic classification.</title>
        <authorList>
            <person name="Goeker M."/>
        </authorList>
    </citation>
    <scope>NUCLEOTIDE SEQUENCE [LARGE SCALE GENOMIC DNA]</scope>
    <source>
        <strain evidence="1 2">DSM 46876</strain>
    </source>
</reference>
<accession>A0AAJ1TLZ1</accession>
<sequence length="101" mass="11605">MSVSLFLKARLILFRLDEKFDIDYDGYSGMKTTFKTGDTLISCRVIHGDPETPIEREKEYCVTIDLAYGHLYKDLIHEGCKFTLVFSSIEFGEGEILEILD</sequence>
<proteinExistence type="predicted"/>
<organism evidence="1 2">
    <name type="scientific">Croceifilum oryzae</name>
    <dbReference type="NCBI Taxonomy" id="1553429"/>
    <lineage>
        <taxon>Bacteria</taxon>
        <taxon>Bacillati</taxon>
        <taxon>Bacillota</taxon>
        <taxon>Bacilli</taxon>
        <taxon>Bacillales</taxon>
        <taxon>Thermoactinomycetaceae</taxon>
        <taxon>Croceifilum</taxon>
    </lineage>
</organism>
<name>A0AAJ1TLZ1_9BACL</name>
<gene>
    <name evidence="1" type="ORF">J2Z48_003207</name>
</gene>
<dbReference type="RefSeq" id="WP_307255015.1">
    <property type="nucleotide sequence ID" value="NZ_JAUSUV010000031.1"/>
</dbReference>
<comment type="caution">
    <text evidence="1">The sequence shown here is derived from an EMBL/GenBank/DDBJ whole genome shotgun (WGS) entry which is preliminary data.</text>
</comment>
<evidence type="ECO:0000313" key="1">
    <source>
        <dbReference type="EMBL" id="MDQ0418982.1"/>
    </source>
</evidence>
<dbReference type="AlphaFoldDB" id="A0AAJ1TLZ1"/>
<evidence type="ECO:0000313" key="2">
    <source>
        <dbReference type="Proteomes" id="UP001238450"/>
    </source>
</evidence>
<protein>
    <submittedName>
        <fullName evidence="1">Uncharacterized protein</fullName>
    </submittedName>
</protein>